<protein>
    <submittedName>
        <fullName evidence="2">YpzG-like protein</fullName>
    </submittedName>
</protein>
<dbReference type="Proteomes" id="UP000318667">
    <property type="component" value="Unassembled WGS sequence"/>
</dbReference>
<feature type="region of interest" description="Disordered" evidence="1">
    <location>
        <begin position="1"/>
        <end position="52"/>
    </location>
</feature>
<evidence type="ECO:0000313" key="2">
    <source>
        <dbReference type="EMBL" id="TWH87845.1"/>
    </source>
</evidence>
<dbReference type="GeneID" id="65403292"/>
<feature type="compositionally biased region" description="Polar residues" evidence="1">
    <location>
        <begin position="12"/>
        <end position="21"/>
    </location>
</feature>
<evidence type="ECO:0000313" key="3">
    <source>
        <dbReference type="Proteomes" id="UP000318667"/>
    </source>
</evidence>
<dbReference type="AlphaFoldDB" id="A0A562JXX9"/>
<dbReference type="EMBL" id="VLKI01000004">
    <property type="protein sequence ID" value="TWH87845.1"/>
    <property type="molecule type" value="Genomic_DNA"/>
</dbReference>
<comment type="caution">
    <text evidence="2">The sequence shown here is derived from an EMBL/GenBank/DDBJ whole genome shotgun (WGS) entry which is preliminary data.</text>
</comment>
<dbReference type="Pfam" id="PF14139">
    <property type="entry name" value="YpzG"/>
    <property type="match status" value="1"/>
</dbReference>
<sequence>MGNSKKFFGDNPYSSPFTSPNFRPKKAHSQVNGETQQTQDLIILERQTRKRS</sequence>
<dbReference type="OrthoDB" id="2691863at2"/>
<feature type="compositionally biased region" description="Polar residues" evidence="1">
    <location>
        <begin position="29"/>
        <end position="40"/>
    </location>
</feature>
<dbReference type="RefSeq" id="WP_144542310.1">
    <property type="nucleotide sequence ID" value="NZ_CBCSDC010000001.1"/>
</dbReference>
<proteinExistence type="predicted"/>
<gene>
    <name evidence="2" type="ORF">IQ19_02093</name>
</gene>
<keyword evidence="3" id="KW-1185">Reference proteome</keyword>
<organism evidence="2 3">
    <name type="scientific">Cytobacillus oceanisediminis</name>
    <dbReference type="NCBI Taxonomy" id="665099"/>
    <lineage>
        <taxon>Bacteria</taxon>
        <taxon>Bacillati</taxon>
        <taxon>Bacillota</taxon>
        <taxon>Bacilli</taxon>
        <taxon>Bacillales</taxon>
        <taxon>Bacillaceae</taxon>
        <taxon>Cytobacillus</taxon>
    </lineage>
</organism>
<dbReference type="InterPro" id="IPR025413">
    <property type="entry name" value="YpzG-like"/>
</dbReference>
<name>A0A562JXX9_9BACI</name>
<accession>A0A562JXX9</accession>
<evidence type="ECO:0000256" key="1">
    <source>
        <dbReference type="SAM" id="MobiDB-lite"/>
    </source>
</evidence>
<reference evidence="2 3" key="1">
    <citation type="journal article" date="2015" name="Stand. Genomic Sci.">
        <title>Genomic Encyclopedia of Bacterial and Archaeal Type Strains, Phase III: the genomes of soil and plant-associated and newly described type strains.</title>
        <authorList>
            <person name="Whitman W.B."/>
            <person name="Woyke T."/>
            <person name="Klenk H.P."/>
            <person name="Zhou Y."/>
            <person name="Lilburn T.G."/>
            <person name="Beck B.J."/>
            <person name="De Vos P."/>
            <person name="Vandamme P."/>
            <person name="Eisen J.A."/>
            <person name="Garrity G."/>
            <person name="Hugenholtz P."/>
            <person name="Kyrpides N.C."/>
        </authorList>
    </citation>
    <scope>NUCLEOTIDE SEQUENCE [LARGE SCALE GENOMIC DNA]</scope>
    <source>
        <strain evidence="2 3">CGMCC 1.10115</strain>
    </source>
</reference>